<keyword evidence="5 7" id="KW-0460">Magnesium</keyword>
<dbReference type="InterPro" id="IPR033128">
    <property type="entry name" value="Adenylosuccin_syn_Lys_AS"/>
</dbReference>
<dbReference type="GO" id="GO:0000287">
    <property type="term" value="F:magnesium ion binding"/>
    <property type="evidence" value="ECO:0007669"/>
    <property type="project" value="UniProtKB-UniRule"/>
</dbReference>
<keyword evidence="1 7" id="KW-0436">Ligase</keyword>
<comment type="catalytic activity">
    <reaction evidence="7">
        <text>IMP + L-aspartate + GTP = N(6)-(1,2-dicarboxyethyl)-AMP + GDP + phosphate + 2 H(+)</text>
        <dbReference type="Rhea" id="RHEA:15753"/>
        <dbReference type="ChEBI" id="CHEBI:15378"/>
        <dbReference type="ChEBI" id="CHEBI:29991"/>
        <dbReference type="ChEBI" id="CHEBI:37565"/>
        <dbReference type="ChEBI" id="CHEBI:43474"/>
        <dbReference type="ChEBI" id="CHEBI:57567"/>
        <dbReference type="ChEBI" id="CHEBI:58053"/>
        <dbReference type="ChEBI" id="CHEBI:58189"/>
        <dbReference type="EC" id="6.3.4.4"/>
    </reaction>
</comment>
<accession>A0A069ARK9</accession>
<comment type="pathway">
    <text evidence="7">Purine metabolism; AMP biosynthesis via de novo pathway; AMP from IMP: step 1/2.</text>
</comment>
<gene>
    <name evidence="7" type="primary">purA</name>
    <name evidence="9" type="ORF">BN1095_1570001</name>
</gene>
<comment type="caution">
    <text evidence="7">Lacks conserved residue(s) required for the propagation of feature annotation.</text>
</comment>
<dbReference type="Pfam" id="PF00709">
    <property type="entry name" value="Adenylsucc_synt"/>
    <property type="match status" value="1"/>
</dbReference>
<evidence type="ECO:0000256" key="4">
    <source>
        <dbReference type="ARBA" id="ARBA00022755"/>
    </source>
</evidence>
<dbReference type="PANTHER" id="PTHR11846">
    <property type="entry name" value="ADENYLOSUCCINATE SYNTHETASE"/>
    <property type="match status" value="1"/>
</dbReference>
<evidence type="ECO:0000256" key="1">
    <source>
        <dbReference type="ARBA" id="ARBA00022598"/>
    </source>
</evidence>
<dbReference type="InterPro" id="IPR042110">
    <property type="entry name" value="Adenylosuccinate_synth_dom2"/>
</dbReference>
<keyword evidence="3 7" id="KW-0547">Nucleotide-binding</keyword>
<dbReference type="InterPro" id="IPR001114">
    <property type="entry name" value="Adenylosuccinate_synthetase"/>
</dbReference>
<dbReference type="SMART" id="SM00788">
    <property type="entry name" value="Adenylsucc_synt"/>
    <property type="match status" value="1"/>
</dbReference>
<comment type="subcellular location">
    <subcellularLocation>
        <location evidence="7">Cytoplasm</location>
    </subcellularLocation>
</comment>
<evidence type="ECO:0000256" key="8">
    <source>
        <dbReference type="PROSITE-ProRule" id="PRU10134"/>
    </source>
</evidence>
<dbReference type="GO" id="GO:0044208">
    <property type="term" value="P:'de novo' AMP biosynthetic process"/>
    <property type="evidence" value="ECO:0007669"/>
    <property type="project" value="UniProtKB-UniRule"/>
</dbReference>
<comment type="function">
    <text evidence="7">Plays an important role in the de novo pathway of purine nucleotide biosynthesis. Catalyzes the first committed step in the biosynthesis of AMP from IMP.</text>
</comment>
<dbReference type="PROSITE" id="PS00513">
    <property type="entry name" value="ADENYLOSUCCIN_SYN_2"/>
    <property type="match status" value="1"/>
</dbReference>
<comment type="similarity">
    <text evidence="7">Belongs to the adenylosuccinate synthetase family.</text>
</comment>
<dbReference type="Gene3D" id="1.10.300.10">
    <property type="entry name" value="Adenylosuccinate Synthetase, subunit A, domain 2"/>
    <property type="match status" value="1"/>
</dbReference>
<dbReference type="FunFam" id="1.10.300.10:FF:000001">
    <property type="entry name" value="Adenylosuccinate synthetase"/>
    <property type="match status" value="1"/>
</dbReference>
<comment type="subunit">
    <text evidence="7">Homodimer.</text>
</comment>
<dbReference type="AlphaFoldDB" id="A0A069ARK9"/>
<reference evidence="9" key="1">
    <citation type="submission" date="2014-07" db="EMBL/GenBank/DDBJ databases">
        <authorList>
            <person name="Monot Marc"/>
        </authorList>
    </citation>
    <scope>NUCLEOTIDE SEQUENCE</scope>
    <source>
        <strain evidence="9">7032989</strain>
    </source>
</reference>
<evidence type="ECO:0000256" key="3">
    <source>
        <dbReference type="ARBA" id="ARBA00022741"/>
    </source>
</evidence>
<dbReference type="PANTHER" id="PTHR11846:SF0">
    <property type="entry name" value="ADENYLOSUCCINATE SYNTHETASE"/>
    <property type="match status" value="1"/>
</dbReference>
<dbReference type="EC" id="6.3.4.4" evidence="7"/>
<organism evidence="9">
    <name type="scientific">Clostridioides difficile</name>
    <name type="common">Peptoclostridium difficile</name>
    <dbReference type="NCBI Taxonomy" id="1496"/>
    <lineage>
        <taxon>Bacteria</taxon>
        <taxon>Bacillati</taxon>
        <taxon>Bacillota</taxon>
        <taxon>Clostridia</taxon>
        <taxon>Peptostreptococcales</taxon>
        <taxon>Peptostreptococcaceae</taxon>
        <taxon>Clostridioides</taxon>
    </lineage>
</organism>
<name>A0A069ARK9_CLODI</name>
<evidence type="ECO:0000313" key="9">
    <source>
        <dbReference type="EMBL" id="CDS93733.1"/>
    </source>
</evidence>
<evidence type="ECO:0000256" key="7">
    <source>
        <dbReference type="HAMAP-Rule" id="MF_00011"/>
    </source>
</evidence>
<dbReference type="GO" id="GO:0005737">
    <property type="term" value="C:cytoplasm"/>
    <property type="evidence" value="ECO:0007669"/>
    <property type="project" value="UniProtKB-SubCell"/>
</dbReference>
<dbReference type="HAMAP" id="MF_00011">
    <property type="entry name" value="Adenylosucc_synth"/>
    <property type="match status" value="1"/>
</dbReference>
<sequence>MSSPPKPCGEIDELNAAGVKNVEGRLKIAPTCPLILPYHIALDQAREASRGKGKIGTTGRGIGPAYEDKVARRAIRAADLLHPEKLREKTGCRPCLLQRPTATSAQCRTG</sequence>
<evidence type="ECO:0000256" key="5">
    <source>
        <dbReference type="ARBA" id="ARBA00022842"/>
    </source>
</evidence>
<dbReference type="GO" id="GO:0046040">
    <property type="term" value="P:IMP metabolic process"/>
    <property type="evidence" value="ECO:0007669"/>
    <property type="project" value="TreeGrafter"/>
</dbReference>
<dbReference type="InterPro" id="IPR027417">
    <property type="entry name" value="P-loop_NTPase"/>
</dbReference>
<protein>
    <recommendedName>
        <fullName evidence="7">Adenylosuccinate synthetase</fullName>
        <shortName evidence="7">AMPSase</shortName>
        <shortName evidence="7">AdSS</shortName>
        <ecNumber evidence="7">6.3.4.4</ecNumber>
    </recommendedName>
    <alternativeName>
        <fullName evidence="7">IMP--aspartate ligase</fullName>
    </alternativeName>
</protein>
<dbReference type="SUPFAM" id="SSF52540">
    <property type="entry name" value="P-loop containing nucleoside triphosphate hydrolases"/>
    <property type="match status" value="1"/>
</dbReference>
<keyword evidence="4 7" id="KW-0658">Purine biosynthesis</keyword>
<dbReference type="GO" id="GO:0005525">
    <property type="term" value="F:GTP binding"/>
    <property type="evidence" value="ECO:0007669"/>
    <property type="project" value="UniProtKB-UniRule"/>
</dbReference>
<keyword evidence="7" id="KW-0963">Cytoplasm</keyword>
<keyword evidence="6 7" id="KW-0342">GTP-binding</keyword>
<evidence type="ECO:0000256" key="6">
    <source>
        <dbReference type="ARBA" id="ARBA00023134"/>
    </source>
</evidence>
<dbReference type="UniPathway" id="UPA00075">
    <property type="reaction ID" value="UER00335"/>
</dbReference>
<evidence type="ECO:0000256" key="2">
    <source>
        <dbReference type="ARBA" id="ARBA00022723"/>
    </source>
</evidence>
<proteinExistence type="inferred from homology"/>
<dbReference type="Gene3D" id="3.40.440.10">
    <property type="entry name" value="Adenylosuccinate Synthetase, subunit A, domain 1"/>
    <property type="match status" value="1"/>
</dbReference>
<keyword evidence="2 7" id="KW-0479">Metal-binding</keyword>
<feature type="binding site" evidence="7">
    <location>
        <position position="72"/>
    </location>
    <ligand>
        <name>IMP</name>
        <dbReference type="ChEBI" id="CHEBI:58053"/>
        <note>ligand shared between dimeric partners</note>
    </ligand>
</feature>
<dbReference type="GO" id="GO:0004019">
    <property type="term" value="F:adenylosuccinate synthase activity"/>
    <property type="evidence" value="ECO:0007669"/>
    <property type="project" value="UniProtKB-UniRule"/>
</dbReference>
<feature type="active site" evidence="8">
    <location>
        <position position="69"/>
    </location>
</feature>
<feature type="binding site" description="in other chain" evidence="7">
    <location>
        <position position="58"/>
    </location>
    <ligand>
        <name>IMP</name>
        <dbReference type="ChEBI" id="CHEBI:58053"/>
        <note>ligand shared between dimeric partners</note>
    </ligand>
</feature>
<dbReference type="EMBL" id="LK932802">
    <property type="protein sequence ID" value="CDS93733.1"/>
    <property type="molecule type" value="Genomic_DNA"/>
</dbReference>
<comment type="cofactor">
    <cofactor evidence="7">
        <name>Mg(2+)</name>
        <dbReference type="ChEBI" id="CHEBI:18420"/>
    </cofactor>
    <text evidence="7">Binds 1 Mg(2+) ion per subunit.</text>
</comment>
<dbReference type="InterPro" id="IPR042109">
    <property type="entry name" value="Adenylosuccinate_synth_dom1"/>
</dbReference>